<keyword evidence="3" id="KW-1185">Reference proteome</keyword>
<feature type="compositionally biased region" description="Basic and acidic residues" evidence="1">
    <location>
        <begin position="68"/>
        <end position="77"/>
    </location>
</feature>
<gene>
    <name evidence="2" type="ORF">OIU79_030886</name>
</gene>
<protein>
    <submittedName>
        <fullName evidence="2">Uncharacterized protein</fullName>
    </submittedName>
</protein>
<dbReference type="OrthoDB" id="772776at2759"/>
<evidence type="ECO:0000313" key="2">
    <source>
        <dbReference type="EMBL" id="KAJ6744646.1"/>
    </source>
</evidence>
<reference evidence="2" key="1">
    <citation type="submission" date="2022-11" db="EMBL/GenBank/DDBJ databases">
        <authorList>
            <person name="Hyden B.L."/>
            <person name="Feng K."/>
            <person name="Yates T."/>
            <person name="Jawdy S."/>
            <person name="Smart L.B."/>
            <person name="Muchero W."/>
        </authorList>
    </citation>
    <scope>NUCLEOTIDE SEQUENCE</scope>
    <source>
        <tissue evidence="2">Shoot tip</tissue>
    </source>
</reference>
<dbReference type="Proteomes" id="UP001151532">
    <property type="component" value="Chromosome 19"/>
</dbReference>
<comment type="caution">
    <text evidence="2">The sequence shown here is derived from an EMBL/GenBank/DDBJ whole genome shotgun (WGS) entry which is preliminary data.</text>
</comment>
<reference evidence="2" key="2">
    <citation type="journal article" date="2023" name="Int. J. Mol. Sci.">
        <title>De Novo Assembly and Annotation of 11 Diverse Shrub Willow (Salix) Genomes Reveals Novel Gene Organization in Sex-Linked Regions.</title>
        <authorList>
            <person name="Hyden B."/>
            <person name="Feng K."/>
            <person name="Yates T.B."/>
            <person name="Jawdy S."/>
            <person name="Cereghino C."/>
            <person name="Smart L.B."/>
            <person name="Muchero W."/>
        </authorList>
    </citation>
    <scope>NUCLEOTIDE SEQUENCE</scope>
    <source>
        <tissue evidence="2">Shoot tip</tissue>
    </source>
</reference>
<organism evidence="2 3">
    <name type="scientific">Salix purpurea</name>
    <name type="common">Purple osier willow</name>
    <dbReference type="NCBI Taxonomy" id="77065"/>
    <lineage>
        <taxon>Eukaryota</taxon>
        <taxon>Viridiplantae</taxon>
        <taxon>Streptophyta</taxon>
        <taxon>Embryophyta</taxon>
        <taxon>Tracheophyta</taxon>
        <taxon>Spermatophyta</taxon>
        <taxon>Magnoliopsida</taxon>
        <taxon>eudicotyledons</taxon>
        <taxon>Gunneridae</taxon>
        <taxon>Pentapetalae</taxon>
        <taxon>rosids</taxon>
        <taxon>fabids</taxon>
        <taxon>Malpighiales</taxon>
        <taxon>Salicaceae</taxon>
        <taxon>Saliceae</taxon>
        <taxon>Salix</taxon>
    </lineage>
</organism>
<name>A0A9Q0V9H9_SALPP</name>
<feature type="region of interest" description="Disordered" evidence="1">
    <location>
        <begin position="63"/>
        <end position="89"/>
    </location>
</feature>
<evidence type="ECO:0000313" key="3">
    <source>
        <dbReference type="Proteomes" id="UP001151532"/>
    </source>
</evidence>
<dbReference type="EMBL" id="JAPFFK010000009">
    <property type="protein sequence ID" value="KAJ6744646.1"/>
    <property type="molecule type" value="Genomic_DNA"/>
</dbReference>
<dbReference type="AlphaFoldDB" id="A0A9Q0V9H9"/>
<accession>A0A9Q0V9H9</accession>
<feature type="compositionally biased region" description="Polar residues" evidence="1">
    <location>
        <begin position="80"/>
        <end position="89"/>
    </location>
</feature>
<proteinExistence type="predicted"/>
<sequence>MVKQLMSNPRDCESGSESLRYHACEPGLEVCTCEAPQQMVAGREDHLGLNKWAMLDRVVTSHLGNDQDSSKGVRFDDASNAPSTHPINQLSLREEMNFWGYGK</sequence>
<evidence type="ECO:0000256" key="1">
    <source>
        <dbReference type="SAM" id="MobiDB-lite"/>
    </source>
</evidence>